<keyword evidence="2" id="KW-1185">Reference proteome</keyword>
<evidence type="ECO:0000313" key="2">
    <source>
        <dbReference type="Proteomes" id="UP000250043"/>
    </source>
</evidence>
<dbReference type="Proteomes" id="UP000250043">
    <property type="component" value="Unassembled WGS sequence"/>
</dbReference>
<evidence type="ECO:0000313" key="1">
    <source>
        <dbReference type="EMBL" id="OCH89776.1"/>
    </source>
</evidence>
<dbReference type="OrthoDB" id="2751284at2759"/>
<organism evidence="1 2">
    <name type="scientific">Obba rivulosa</name>
    <dbReference type="NCBI Taxonomy" id="1052685"/>
    <lineage>
        <taxon>Eukaryota</taxon>
        <taxon>Fungi</taxon>
        <taxon>Dikarya</taxon>
        <taxon>Basidiomycota</taxon>
        <taxon>Agaricomycotina</taxon>
        <taxon>Agaricomycetes</taxon>
        <taxon>Polyporales</taxon>
        <taxon>Gelatoporiaceae</taxon>
        <taxon>Obba</taxon>
    </lineage>
</organism>
<dbReference type="CDD" id="cd21037">
    <property type="entry name" value="MLKL_NTD"/>
    <property type="match status" value="1"/>
</dbReference>
<accession>A0A8E2ARS4</accession>
<name>A0A8E2ARS4_9APHY</name>
<proteinExistence type="predicted"/>
<dbReference type="AlphaFoldDB" id="A0A8E2ARS4"/>
<dbReference type="EMBL" id="KV722419">
    <property type="protein sequence ID" value="OCH89776.1"/>
    <property type="molecule type" value="Genomic_DNA"/>
</dbReference>
<evidence type="ECO:0008006" key="3">
    <source>
        <dbReference type="Google" id="ProtNLM"/>
    </source>
</evidence>
<gene>
    <name evidence="1" type="ORF">OBBRIDRAFT_648813</name>
</gene>
<dbReference type="InterPro" id="IPR059179">
    <property type="entry name" value="MLKL-like_MCAfunc"/>
</dbReference>
<sequence>MLAIRHSLNTSDVLANVIAALETLSNASSVISAVPFLGAVLNSVLSLVTAIQKVKGEKERCAQLAKRALDLMTCVEEYFSANADAIDGDLVASHSLSAISRFFRRDSLSAKLDNHLNNLDDARRLFILACIIALRQASIRQERYGIQGLRLFRLGDLELCRVRSIRNNYTSAYREEWEGRLDGRAVIIRILHQKYSGESVAAALVKRINLCDHPYVVQILGYSHPSSRTNFYVMEAGSVNALPYLTTKDSKAKLRWYLQLFVDYEHLYSYLQSQQFPVARCPQVHIHTNCLSSFSLKEDGTLMLPAEDLENANLYCLQYRLGMLFHHCHQQATSISDDSPYEPIAESARALLSTLDEEHSYADGLRRHYDSYHDGLPNVWHCHAAPNIVQAELGDFGYIDTQRSKTFVRLGNVSELLEHVGEVSYLWLGETVTEGDFGCEWGETTYRYDQGVGGHLRGSVPEQIPLGYINTFFWFHAASAVKHHKIKLQDLVLLSAKEHWWTINVDHGSSKSHTAKDKVIHFHFLPLSYEGKVLSPFGYWSLDSEASPGPWPVLSLPNLRLSCGTTLFATYLSEFHAELLECFSSVFKE</sequence>
<protein>
    <recommendedName>
        <fullName evidence="3">Protein kinase domain-containing protein</fullName>
    </recommendedName>
</protein>
<reference evidence="1 2" key="1">
    <citation type="submission" date="2016-07" db="EMBL/GenBank/DDBJ databases">
        <title>Draft genome of the white-rot fungus Obba rivulosa 3A-2.</title>
        <authorList>
            <consortium name="DOE Joint Genome Institute"/>
            <person name="Miettinen O."/>
            <person name="Riley R."/>
            <person name="Acob R."/>
            <person name="Barry K."/>
            <person name="Cullen D."/>
            <person name="De Vries R."/>
            <person name="Hainaut M."/>
            <person name="Hatakka A."/>
            <person name="Henrissat B."/>
            <person name="Hilden K."/>
            <person name="Kuo R."/>
            <person name="Labutti K."/>
            <person name="Lipzen A."/>
            <person name="Makela M.R."/>
            <person name="Sandor L."/>
            <person name="Spatafora J.W."/>
            <person name="Grigoriev I.V."/>
            <person name="Hibbett D.S."/>
        </authorList>
    </citation>
    <scope>NUCLEOTIDE SEQUENCE [LARGE SCALE GENOMIC DNA]</scope>
    <source>
        <strain evidence="1 2">3A-2</strain>
    </source>
</reference>